<sequence length="59" mass="7198">MKKRTNYFKIKKVQKNLELGSNDYEEMFEEGFSDAEISNEFGVDEDYIKKLREDYQKDY</sequence>
<dbReference type="STRING" id="36849.OXPF_14600"/>
<comment type="caution">
    <text evidence="1">The sequence shown here is derived from an EMBL/GenBank/DDBJ whole genome shotgun (WGS) entry which is preliminary data.</text>
</comment>
<dbReference type="RefSeq" id="WP_054874528.1">
    <property type="nucleotide sequence ID" value="NZ_LKET01000028.1"/>
</dbReference>
<evidence type="ECO:0000313" key="2">
    <source>
        <dbReference type="Proteomes" id="UP000050326"/>
    </source>
</evidence>
<protein>
    <submittedName>
        <fullName evidence="1">Uncharacterized protein</fullName>
    </submittedName>
</protein>
<organism evidence="1 2">
    <name type="scientific">Oxobacter pfennigii</name>
    <dbReference type="NCBI Taxonomy" id="36849"/>
    <lineage>
        <taxon>Bacteria</taxon>
        <taxon>Bacillati</taxon>
        <taxon>Bacillota</taxon>
        <taxon>Clostridia</taxon>
        <taxon>Eubacteriales</taxon>
        <taxon>Clostridiaceae</taxon>
        <taxon>Oxobacter</taxon>
    </lineage>
</organism>
<dbReference type="EMBL" id="LKET01000028">
    <property type="protein sequence ID" value="KPU44982.1"/>
    <property type="molecule type" value="Genomic_DNA"/>
</dbReference>
<evidence type="ECO:0000313" key="1">
    <source>
        <dbReference type="EMBL" id="KPU44982.1"/>
    </source>
</evidence>
<accession>A0A0P8WB88</accession>
<proteinExistence type="predicted"/>
<gene>
    <name evidence="1" type="ORF">OXPF_14600</name>
</gene>
<reference evidence="1 2" key="1">
    <citation type="submission" date="2015-09" db="EMBL/GenBank/DDBJ databases">
        <title>Genome sequence of Oxobacter pfennigii DSM 3222.</title>
        <authorList>
            <person name="Poehlein A."/>
            <person name="Bengelsdorf F.R."/>
            <person name="Schiel-Bengelsdorf B."/>
            <person name="Duerre P."/>
            <person name="Daniel R."/>
        </authorList>
    </citation>
    <scope>NUCLEOTIDE SEQUENCE [LARGE SCALE GENOMIC DNA]</scope>
    <source>
        <strain evidence="1 2">DSM 3222</strain>
    </source>
</reference>
<dbReference type="Proteomes" id="UP000050326">
    <property type="component" value="Unassembled WGS sequence"/>
</dbReference>
<name>A0A0P8WB88_9CLOT</name>
<dbReference type="AlphaFoldDB" id="A0A0P8WB88"/>
<keyword evidence="2" id="KW-1185">Reference proteome</keyword>
<dbReference type="OrthoDB" id="2084241at2"/>